<dbReference type="PROSITE" id="PS50994">
    <property type="entry name" value="INTEGRASE"/>
    <property type="match status" value="1"/>
</dbReference>
<dbReference type="Proteomes" id="UP000230505">
    <property type="component" value="Unassembled WGS sequence"/>
</dbReference>
<dbReference type="GO" id="GO:0003676">
    <property type="term" value="F:nucleic acid binding"/>
    <property type="evidence" value="ECO:0007669"/>
    <property type="project" value="InterPro"/>
</dbReference>
<dbReference type="InterPro" id="IPR001584">
    <property type="entry name" value="Integrase_cat-core"/>
</dbReference>
<dbReference type="AlphaFoldDB" id="A0A2M7IY63"/>
<comment type="caution">
    <text evidence="2">The sequence shown here is derived from an EMBL/GenBank/DDBJ whole genome shotgun (WGS) entry which is preliminary data.</text>
</comment>
<dbReference type="SUPFAM" id="SSF53098">
    <property type="entry name" value="Ribonuclease H-like"/>
    <property type="match status" value="1"/>
</dbReference>
<name>A0A2M7IY63_9BACT</name>
<dbReference type="InterPro" id="IPR036397">
    <property type="entry name" value="RNaseH_sf"/>
</dbReference>
<accession>A0A2M7IY63</accession>
<organism evidence="2 3">
    <name type="scientific">bacterium (Candidatus Gribaldobacteria) CG_4_8_14_3_um_filter_42_11</name>
    <dbReference type="NCBI Taxonomy" id="2014267"/>
    <lineage>
        <taxon>Bacteria</taxon>
        <taxon>Candidatus Gribaldobacteria</taxon>
    </lineage>
</organism>
<evidence type="ECO:0000313" key="3">
    <source>
        <dbReference type="Proteomes" id="UP000230505"/>
    </source>
</evidence>
<dbReference type="InterPro" id="IPR012337">
    <property type="entry name" value="RNaseH-like_sf"/>
</dbReference>
<dbReference type="EMBL" id="PFHV01000063">
    <property type="protein sequence ID" value="PIX03064.1"/>
    <property type="molecule type" value="Genomic_DNA"/>
</dbReference>
<evidence type="ECO:0000313" key="2">
    <source>
        <dbReference type="EMBL" id="PIX03064.1"/>
    </source>
</evidence>
<sequence>MTNMTKKELAKVTRARYRLAGKSVKTFMLNEFCGNTEYHRKYAIKLFNHPPKENKLKVGRRKKYDSELFAEAIIPIWELLDYPCGTRLQPELINVAEAMARSDEIELTEEIKDQLKTISGKTLDRRLKREIAIRKLNRSRGTTRHGSLLKSSIPIRLTEWNRQELGFGEMDTVAHNGGDPSGEFIYSLDLVEISSGWSEQYAVMGKGERGVVAAIDDIKNGLPFKLTGLDSDSGGEFINWHLVRYCEKNNLSFTRSRPYMKNDNAYVEQKNNTHIRKLLGYERFDNFAQLELMNDLYRNEWRLFSNFFRPVMKIERKEKINNSLCRKIYDTAKTPYQRLMESGQISQEQKTKLRELYLSLNPVQLKNSINEKVRIIRKSGERQSKIINVPTVTAKVTLLNV</sequence>
<feature type="domain" description="Integrase catalytic" evidence="1">
    <location>
        <begin position="150"/>
        <end position="343"/>
    </location>
</feature>
<dbReference type="Gene3D" id="3.30.420.10">
    <property type="entry name" value="Ribonuclease H-like superfamily/Ribonuclease H"/>
    <property type="match status" value="1"/>
</dbReference>
<evidence type="ECO:0000259" key="1">
    <source>
        <dbReference type="PROSITE" id="PS50994"/>
    </source>
</evidence>
<protein>
    <recommendedName>
        <fullName evidence="1">Integrase catalytic domain-containing protein</fullName>
    </recommendedName>
</protein>
<proteinExistence type="predicted"/>
<dbReference type="GO" id="GO:0015074">
    <property type="term" value="P:DNA integration"/>
    <property type="evidence" value="ECO:0007669"/>
    <property type="project" value="InterPro"/>
</dbReference>
<reference evidence="3" key="1">
    <citation type="submission" date="2017-09" db="EMBL/GenBank/DDBJ databases">
        <title>Depth-based differentiation of microbial function through sediment-hosted aquifers and enrichment of novel symbionts in the deep terrestrial subsurface.</title>
        <authorList>
            <person name="Probst A.J."/>
            <person name="Ladd B."/>
            <person name="Jarett J.K."/>
            <person name="Geller-Mcgrath D.E."/>
            <person name="Sieber C.M.K."/>
            <person name="Emerson J.B."/>
            <person name="Anantharaman K."/>
            <person name="Thomas B.C."/>
            <person name="Malmstrom R."/>
            <person name="Stieglmeier M."/>
            <person name="Klingl A."/>
            <person name="Woyke T."/>
            <person name="Ryan C.M."/>
            <person name="Banfield J.F."/>
        </authorList>
    </citation>
    <scope>NUCLEOTIDE SEQUENCE [LARGE SCALE GENOMIC DNA]</scope>
</reference>
<gene>
    <name evidence="2" type="ORF">COZ78_02350</name>
</gene>